<evidence type="ECO:0000256" key="3">
    <source>
        <dbReference type="ARBA" id="ARBA00022801"/>
    </source>
</evidence>
<keyword evidence="3 6" id="KW-0378">Hydrolase</keyword>
<dbReference type="GO" id="GO:0005975">
    <property type="term" value="P:carbohydrate metabolic process"/>
    <property type="evidence" value="ECO:0007669"/>
    <property type="project" value="InterPro"/>
</dbReference>
<dbReference type="SMART" id="SM00640">
    <property type="entry name" value="Glyco_32"/>
    <property type="match status" value="1"/>
</dbReference>
<comment type="caution">
    <text evidence="6">The sequence shown here is derived from an EMBL/GenBank/DDBJ whole genome shotgun (WGS) entry which is preliminary data.</text>
</comment>
<dbReference type="STRING" id="1218493.JF76_08050"/>
<dbReference type="CDD" id="cd08995">
    <property type="entry name" value="GH32_EcAec43-like"/>
    <property type="match status" value="1"/>
</dbReference>
<gene>
    <name evidence="6" type="ORF">JF76_08050</name>
</gene>
<dbReference type="PANTHER" id="PTHR43101:SF1">
    <property type="entry name" value="BETA-FRUCTOSIDASE"/>
    <property type="match status" value="1"/>
</dbReference>
<accession>A0A0F4LE73</accession>
<dbReference type="Gene3D" id="2.115.10.20">
    <property type="entry name" value="Glycosyl hydrolase domain, family 43"/>
    <property type="match status" value="1"/>
</dbReference>
<dbReference type="PATRIC" id="fig|1218493.3.peg.851"/>
<proteinExistence type="inferred from homology"/>
<dbReference type="AlphaFoldDB" id="A0A0F4LE73"/>
<dbReference type="GO" id="GO:0004564">
    <property type="term" value="F:beta-fructofuranosidase activity"/>
    <property type="evidence" value="ECO:0007669"/>
    <property type="project" value="UniProtKB-EC"/>
</dbReference>
<protein>
    <recommendedName>
        <fullName evidence="2">beta-fructofuranosidase</fullName>
        <ecNumber evidence="2">3.2.1.26</ecNumber>
    </recommendedName>
</protein>
<dbReference type="PANTHER" id="PTHR43101">
    <property type="entry name" value="BETA-FRUCTOSIDASE"/>
    <property type="match status" value="1"/>
</dbReference>
<dbReference type="RefSeq" id="WP_045927939.1">
    <property type="nucleotide sequence ID" value="NZ_JBHSZS010000009.1"/>
</dbReference>
<reference evidence="6 7" key="1">
    <citation type="submission" date="2014-12" db="EMBL/GenBank/DDBJ databases">
        <title>Comparative genomics of the lactic acid bacteria isolated from the honey bee gut.</title>
        <authorList>
            <person name="Ellegaard K.M."/>
            <person name="Tamarit D."/>
            <person name="Javelind E."/>
            <person name="Olofsson T."/>
            <person name="Andersson S.G."/>
            <person name="Vasquez A."/>
        </authorList>
    </citation>
    <scope>NUCLEOTIDE SEQUENCE [LARGE SCALE GENOMIC DNA]</scope>
    <source>
        <strain evidence="6 7">Biut2</strain>
    </source>
</reference>
<name>A0A0F4LE73_9LACO</name>
<comment type="similarity">
    <text evidence="1">Belongs to the glycosyl hydrolase 32 family.</text>
</comment>
<dbReference type="HOGENOM" id="CLU_042071_0_0_9"/>
<dbReference type="EMBL" id="JXBY01000018">
    <property type="protein sequence ID" value="KJY55861.1"/>
    <property type="molecule type" value="Genomic_DNA"/>
</dbReference>
<keyword evidence="4" id="KW-0326">Glycosidase</keyword>
<dbReference type="Pfam" id="PF00251">
    <property type="entry name" value="Glyco_hydro_32N"/>
    <property type="match status" value="1"/>
</dbReference>
<dbReference type="SUPFAM" id="SSF75005">
    <property type="entry name" value="Arabinanase/levansucrase/invertase"/>
    <property type="match status" value="1"/>
</dbReference>
<dbReference type="InterPro" id="IPR013148">
    <property type="entry name" value="Glyco_hydro_32_N"/>
</dbReference>
<evidence type="ECO:0000313" key="6">
    <source>
        <dbReference type="EMBL" id="KJY55861.1"/>
    </source>
</evidence>
<evidence type="ECO:0000259" key="5">
    <source>
        <dbReference type="Pfam" id="PF00251"/>
    </source>
</evidence>
<evidence type="ECO:0000256" key="2">
    <source>
        <dbReference type="ARBA" id="ARBA00012758"/>
    </source>
</evidence>
<evidence type="ECO:0000256" key="1">
    <source>
        <dbReference type="ARBA" id="ARBA00009902"/>
    </source>
</evidence>
<dbReference type="Proteomes" id="UP000033533">
    <property type="component" value="Unassembled WGS sequence"/>
</dbReference>
<evidence type="ECO:0000313" key="7">
    <source>
        <dbReference type="Proteomes" id="UP000033533"/>
    </source>
</evidence>
<dbReference type="EC" id="3.2.1.26" evidence="2"/>
<dbReference type="InterPro" id="IPR051214">
    <property type="entry name" value="GH32_Enzymes"/>
</dbReference>
<sequence>MEKYLYRPKNCFFGDCMPFYNRHDKLFYLYFQKDTRNPVPFGEPFGWELVTTSDFVHYKEYGEVLKKGSEEDHDEFVYAGSVFEQNNNIRAFYTGYNRNFVNKSCSSQVLMKASSKDGIHWYKDGLAKELSPQTGYDSDNWRDPSIVWNPDNQEYILILGTRLVSDLKAKTGRLVYYTSKNSQDWTFKGDFWTPNLYTMIEMPQIFKIKDWWYLVYSEYDLNKTTHYVMSKKITGPWLFPKQDTFNGRAYYAARTASDEKNRYLFGWVPSKEAGKDENNYLWGGTFLPLKITQNNDGSLKTSIPDTLINTVSERYSFESQKIKSKYKRTETQLQGNQPKKHYLLKNKIVYEPGTKSFSLIFFENSDTKEGYEFNIDLNKQQLSVRRTPNLRWYQMLNIGLSRQANLVPNKEYDISLLIDDTIAVIEIAGVVLSCRVQKNTCYGLSFAVVDGIVQIKSF</sequence>
<organism evidence="6 7">
    <name type="scientific">Lactobacillus kullabergensis</name>
    <dbReference type="NCBI Taxonomy" id="1218493"/>
    <lineage>
        <taxon>Bacteria</taxon>
        <taxon>Bacillati</taxon>
        <taxon>Bacillota</taxon>
        <taxon>Bacilli</taxon>
        <taxon>Lactobacillales</taxon>
        <taxon>Lactobacillaceae</taxon>
        <taxon>Lactobacillus</taxon>
    </lineage>
</organism>
<dbReference type="OrthoDB" id="9759709at2"/>
<dbReference type="InterPro" id="IPR023296">
    <property type="entry name" value="Glyco_hydro_beta-prop_sf"/>
</dbReference>
<feature type="domain" description="Glycosyl hydrolase family 32 N-terminal" evidence="5">
    <location>
        <begin position="23"/>
        <end position="285"/>
    </location>
</feature>
<dbReference type="InterPro" id="IPR001362">
    <property type="entry name" value="Glyco_hydro_32"/>
</dbReference>
<evidence type="ECO:0000256" key="4">
    <source>
        <dbReference type="ARBA" id="ARBA00023295"/>
    </source>
</evidence>